<protein>
    <recommendedName>
        <fullName evidence="2">Ig-like domain-containing protein</fullName>
    </recommendedName>
</protein>
<evidence type="ECO:0008006" key="2">
    <source>
        <dbReference type="Google" id="ProtNLM"/>
    </source>
</evidence>
<comment type="caution">
    <text evidence="1">The sequence shown here is derived from an EMBL/GenBank/DDBJ whole genome shotgun (WGS) entry which is preliminary data.</text>
</comment>
<feature type="non-terminal residue" evidence="1">
    <location>
        <position position="1"/>
    </location>
</feature>
<feature type="non-terminal residue" evidence="1">
    <location>
        <position position="212"/>
    </location>
</feature>
<sequence>AWVVEVDWPGNRDYYPVYQLFDTIYYRRLVRDQSDPQIIDISKVLTLIVQPKIQQNSFSFDTTICFGQVPNPIIPEYPLPIGGDGTYTYYWEKSIDGVNFNPADEVNNAAIYLPPALTDTTYFRRTVYSGKCQHTSDTVTITVLPLIVDNAITDNQIVCEGSVFDSLYGQMPTGGEGGGTYTFLWIESTDGSTWDNAFGPGTGDYYSPDTAS</sequence>
<name>X1QWX5_9ZZZZ</name>
<accession>X1QWX5</accession>
<dbReference type="EMBL" id="BARV01037890">
    <property type="protein sequence ID" value="GAI55385.1"/>
    <property type="molecule type" value="Genomic_DNA"/>
</dbReference>
<proteinExistence type="predicted"/>
<dbReference type="AlphaFoldDB" id="X1QWX5"/>
<reference evidence="1" key="1">
    <citation type="journal article" date="2014" name="Front. Microbiol.">
        <title>High frequency of phylogenetically diverse reductive dehalogenase-homologous genes in deep subseafloor sedimentary metagenomes.</title>
        <authorList>
            <person name="Kawai M."/>
            <person name="Futagami T."/>
            <person name="Toyoda A."/>
            <person name="Takaki Y."/>
            <person name="Nishi S."/>
            <person name="Hori S."/>
            <person name="Arai W."/>
            <person name="Tsubouchi T."/>
            <person name="Morono Y."/>
            <person name="Uchiyama I."/>
            <person name="Ito T."/>
            <person name="Fujiyama A."/>
            <person name="Inagaki F."/>
            <person name="Takami H."/>
        </authorList>
    </citation>
    <scope>NUCLEOTIDE SEQUENCE</scope>
    <source>
        <strain evidence="1">Expedition CK06-06</strain>
    </source>
</reference>
<evidence type="ECO:0000313" key="1">
    <source>
        <dbReference type="EMBL" id="GAI55385.1"/>
    </source>
</evidence>
<organism evidence="1">
    <name type="scientific">marine sediment metagenome</name>
    <dbReference type="NCBI Taxonomy" id="412755"/>
    <lineage>
        <taxon>unclassified sequences</taxon>
        <taxon>metagenomes</taxon>
        <taxon>ecological metagenomes</taxon>
    </lineage>
</organism>
<gene>
    <name evidence="1" type="ORF">S06H3_58513</name>
</gene>